<proteinExistence type="predicted"/>
<dbReference type="AlphaFoldDB" id="A0A4R2JNX3"/>
<evidence type="ECO:0000313" key="3">
    <source>
        <dbReference type="EMBL" id="TCO61064.1"/>
    </source>
</evidence>
<feature type="domain" description="Aldehyde dehydrogenase" evidence="2">
    <location>
        <begin position="18"/>
        <end position="105"/>
    </location>
</feature>
<dbReference type="Gene3D" id="3.40.605.10">
    <property type="entry name" value="Aldehyde Dehydrogenase, Chain A, domain 1"/>
    <property type="match status" value="2"/>
</dbReference>
<dbReference type="Proteomes" id="UP000295680">
    <property type="component" value="Unassembled WGS sequence"/>
</dbReference>
<dbReference type="InterPro" id="IPR016162">
    <property type="entry name" value="Ald_DH_N"/>
</dbReference>
<organism evidence="3 4">
    <name type="scientific">Actinocrispum wychmicini</name>
    <dbReference type="NCBI Taxonomy" id="1213861"/>
    <lineage>
        <taxon>Bacteria</taxon>
        <taxon>Bacillati</taxon>
        <taxon>Actinomycetota</taxon>
        <taxon>Actinomycetes</taxon>
        <taxon>Pseudonocardiales</taxon>
        <taxon>Pseudonocardiaceae</taxon>
        <taxon>Actinocrispum</taxon>
    </lineage>
</organism>
<feature type="domain" description="Aldehyde dehydrogenase" evidence="2">
    <location>
        <begin position="133"/>
        <end position="187"/>
    </location>
</feature>
<dbReference type="SUPFAM" id="SSF53720">
    <property type="entry name" value="ALDH-like"/>
    <property type="match status" value="1"/>
</dbReference>
<dbReference type="InterPro" id="IPR015590">
    <property type="entry name" value="Aldehyde_DH_dom"/>
</dbReference>
<dbReference type="EMBL" id="SLWS01000003">
    <property type="protein sequence ID" value="TCO61064.1"/>
    <property type="molecule type" value="Genomic_DNA"/>
</dbReference>
<keyword evidence="1" id="KW-0560">Oxidoreductase</keyword>
<accession>A0A4R2JNX3</accession>
<gene>
    <name evidence="3" type="ORF">EV192_103647</name>
</gene>
<keyword evidence="4" id="KW-1185">Reference proteome</keyword>
<dbReference type="InterPro" id="IPR016163">
    <property type="entry name" value="Ald_DH_C"/>
</dbReference>
<reference evidence="3 4" key="1">
    <citation type="submission" date="2019-03" db="EMBL/GenBank/DDBJ databases">
        <title>Genomic Encyclopedia of Type Strains, Phase IV (KMG-IV): sequencing the most valuable type-strain genomes for metagenomic binning, comparative biology and taxonomic classification.</title>
        <authorList>
            <person name="Goeker M."/>
        </authorList>
    </citation>
    <scope>NUCLEOTIDE SEQUENCE [LARGE SCALE GENOMIC DNA]</scope>
    <source>
        <strain evidence="3 4">DSM 45934</strain>
    </source>
</reference>
<evidence type="ECO:0000256" key="1">
    <source>
        <dbReference type="ARBA" id="ARBA00023002"/>
    </source>
</evidence>
<dbReference type="InterPro" id="IPR016161">
    <property type="entry name" value="Ald_DH/histidinol_DH"/>
</dbReference>
<dbReference type="OrthoDB" id="6882680at2"/>
<dbReference type="PANTHER" id="PTHR11699">
    <property type="entry name" value="ALDEHYDE DEHYDROGENASE-RELATED"/>
    <property type="match status" value="1"/>
</dbReference>
<dbReference type="Pfam" id="PF00171">
    <property type="entry name" value="Aldedh"/>
    <property type="match status" value="3"/>
</dbReference>
<evidence type="ECO:0000313" key="4">
    <source>
        <dbReference type="Proteomes" id="UP000295680"/>
    </source>
</evidence>
<sequence>MATRVTPLTTEVFVAGEWRAGQGGTIVDVSPATERPLADIAVAGPRDVDDAVAAARSQVDGEWGRMPVGDRIWFLEHLVDLVERDASLLTRLAALDTGTPIARLSAMDNPVVLRHPRAGTRREVVGAVHGSAAPALVTVRRIAPALAAGSAVVVQPPMDAPLPALHLAWLVEEAGLPPGVVNVVPSVDRLGHPGIDRVEEIAAAPAPIVHSAAPGELFTHGVLVHRSCRADVLDELVAAADAQVLGDPLDPRTTMGPLINATQREEVLNYVAEARKQGARLVTGGGRPDRPGYFVEPTVLACERCR</sequence>
<feature type="domain" description="Aldehyde dehydrogenase" evidence="2">
    <location>
        <begin position="222"/>
        <end position="301"/>
    </location>
</feature>
<name>A0A4R2JNX3_9PSEU</name>
<comment type="caution">
    <text evidence="3">The sequence shown here is derived from an EMBL/GenBank/DDBJ whole genome shotgun (WGS) entry which is preliminary data.</text>
</comment>
<dbReference type="GO" id="GO:0016620">
    <property type="term" value="F:oxidoreductase activity, acting on the aldehyde or oxo group of donors, NAD or NADP as acceptor"/>
    <property type="evidence" value="ECO:0007669"/>
    <property type="project" value="InterPro"/>
</dbReference>
<protein>
    <submittedName>
        <fullName evidence="3">Betaine-aldehyde dehydrogenase</fullName>
    </submittedName>
</protein>
<dbReference type="Gene3D" id="3.40.309.10">
    <property type="entry name" value="Aldehyde Dehydrogenase, Chain A, domain 2"/>
    <property type="match status" value="1"/>
</dbReference>
<dbReference type="RefSeq" id="WP_132116499.1">
    <property type="nucleotide sequence ID" value="NZ_SLWS01000003.1"/>
</dbReference>
<evidence type="ECO:0000259" key="2">
    <source>
        <dbReference type="Pfam" id="PF00171"/>
    </source>
</evidence>